<dbReference type="VEuPathDB" id="FungiDB:HMPREF1541_06351"/>
<evidence type="ECO:0008006" key="5">
    <source>
        <dbReference type="Google" id="ProtNLM"/>
    </source>
</evidence>
<organism evidence="3 4">
    <name type="scientific">Cyphellophora europaea (strain CBS 101466)</name>
    <name type="common">Phialophora europaea</name>
    <dbReference type="NCBI Taxonomy" id="1220924"/>
    <lineage>
        <taxon>Eukaryota</taxon>
        <taxon>Fungi</taxon>
        <taxon>Dikarya</taxon>
        <taxon>Ascomycota</taxon>
        <taxon>Pezizomycotina</taxon>
        <taxon>Eurotiomycetes</taxon>
        <taxon>Chaetothyriomycetidae</taxon>
        <taxon>Chaetothyriales</taxon>
        <taxon>Cyphellophoraceae</taxon>
        <taxon>Cyphellophora</taxon>
    </lineage>
</organism>
<feature type="compositionally biased region" description="Polar residues" evidence="2">
    <location>
        <begin position="180"/>
        <end position="189"/>
    </location>
</feature>
<dbReference type="AlphaFoldDB" id="W2RPB7"/>
<gene>
    <name evidence="3" type="ORF">HMPREF1541_06351</name>
</gene>
<evidence type="ECO:0000313" key="4">
    <source>
        <dbReference type="Proteomes" id="UP000030752"/>
    </source>
</evidence>
<feature type="compositionally biased region" description="Basic and acidic residues" evidence="2">
    <location>
        <begin position="213"/>
        <end position="224"/>
    </location>
</feature>
<feature type="region of interest" description="Disordered" evidence="2">
    <location>
        <begin position="275"/>
        <end position="305"/>
    </location>
</feature>
<keyword evidence="4" id="KW-1185">Reference proteome</keyword>
<feature type="region of interest" description="Disordered" evidence="2">
    <location>
        <begin position="213"/>
        <end position="260"/>
    </location>
</feature>
<evidence type="ECO:0000256" key="1">
    <source>
        <dbReference type="SAM" id="Coils"/>
    </source>
</evidence>
<dbReference type="STRING" id="1220924.W2RPB7"/>
<evidence type="ECO:0000313" key="3">
    <source>
        <dbReference type="EMBL" id="ETN38317.1"/>
    </source>
</evidence>
<accession>W2RPB7</accession>
<dbReference type="Proteomes" id="UP000030752">
    <property type="component" value="Unassembled WGS sequence"/>
</dbReference>
<name>W2RPB7_CYPE1</name>
<dbReference type="eggNOG" id="ENOG502S7ZB">
    <property type="taxonomic scope" value="Eukaryota"/>
</dbReference>
<dbReference type="GeneID" id="19973690"/>
<dbReference type="InParanoid" id="W2RPB7"/>
<reference evidence="3 4" key="1">
    <citation type="submission" date="2013-03" db="EMBL/GenBank/DDBJ databases">
        <title>The Genome Sequence of Phialophora europaea CBS 101466.</title>
        <authorList>
            <consortium name="The Broad Institute Genomics Platform"/>
            <person name="Cuomo C."/>
            <person name="de Hoog S."/>
            <person name="Gorbushina A."/>
            <person name="Walker B."/>
            <person name="Young S.K."/>
            <person name="Zeng Q."/>
            <person name="Gargeya S."/>
            <person name="Fitzgerald M."/>
            <person name="Haas B."/>
            <person name="Abouelleil A."/>
            <person name="Allen A.W."/>
            <person name="Alvarado L."/>
            <person name="Arachchi H.M."/>
            <person name="Berlin A.M."/>
            <person name="Chapman S.B."/>
            <person name="Gainer-Dewar J."/>
            <person name="Goldberg J."/>
            <person name="Griggs A."/>
            <person name="Gujja S."/>
            <person name="Hansen M."/>
            <person name="Howarth C."/>
            <person name="Imamovic A."/>
            <person name="Ireland A."/>
            <person name="Larimer J."/>
            <person name="McCowan C."/>
            <person name="Murphy C."/>
            <person name="Pearson M."/>
            <person name="Poon T.W."/>
            <person name="Priest M."/>
            <person name="Roberts A."/>
            <person name="Saif S."/>
            <person name="Shea T."/>
            <person name="Sisk P."/>
            <person name="Sykes S."/>
            <person name="Wortman J."/>
            <person name="Nusbaum C."/>
            <person name="Birren B."/>
        </authorList>
    </citation>
    <scope>NUCLEOTIDE SEQUENCE [LARGE SCALE GENOMIC DNA]</scope>
    <source>
        <strain evidence="3 4">CBS 101466</strain>
    </source>
</reference>
<evidence type="ECO:0000256" key="2">
    <source>
        <dbReference type="SAM" id="MobiDB-lite"/>
    </source>
</evidence>
<feature type="region of interest" description="Disordered" evidence="2">
    <location>
        <begin position="320"/>
        <end position="341"/>
    </location>
</feature>
<proteinExistence type="predicted"/>
<dbReference type="HOGENOM" id="CLU_622565_0_0_1"/>
<sequence length="443" mass="49882">MPDTAAFDRGTYQSNYSSLHSIDAYIGRQQVMYTPGSSPPVNRKKSGSRFKAKQTTVSQSFMMPSNIPNSSQILPERGTLRDVHVHYNIPPDEKQIVASLRALQDQLDRALVQIADLTKERDDAIHELSRMRESHKKRASFAKQSEEEEEHSTIEEELFDLSRVEGSPRMSLSRQHKSTARSANKTSTDNEARLISTVPAKRVASMSPEIEKRVGNHASTSRDHRASKKAMIQDTEESIVDNTAASNISRRRRPSLDDNMTSAYIIPDITLALKQQQQQQAQEKKRRASQPQLSEKAQSVLHDHDPQHIASCAVCQRLTGSKKSTRATSQPVPKTTTSAGKTGDYTAQVTALMKDIALDEPTARPKIPPAHALAHLKKLLNDQYHVAKLKHGEAWEKYDEIEAPKSSKKHNAVAEEMSYWSRKMEECRVNLDQLRDVEEGMRE</sequence>
<protein>
    <recommendedName>
        <fullName evidence="5">Cep57 centrosome microtubule-binding domain-containing protein</fullName>
    </recommendedName>
</protein>
<dbReference type="OrthoDB" id="76453at2759"/>
<feature type="region of interest" description="Disordered" evidence="2">
    <location>
        <begin position="135"/>
        <end position="189"/>
    </location>
</feature>
<dbReference type="RefSeq" id="XP_008718906.1">
    <property type="nucleotide sequence ID" value="XM_008720684.1"/>
</dbReference>
<feature type="compositionally biased region" description="Acidic residues" evidence="2">
    <location>
        <begin position="146"/>
        <end position="159"/>
    </location>
</feature>
<keyword evidence="1" id="KW-0175">Coiled coil</keyword>
<dbReference type="EMBL" id="KB822722">
    <property type="protein sequence ID" value="ETN38317.1"/>
    <property type="molecule type" value="Genomic_DNA"/>
</dbReference>
<feature type="coiled-coil region" evidence="1">
    <location>
        <begin position="100"/>
        <end position="134"/>
    </location>
</feature>